<protein>
    <recommendedName>
        <fullName evidence="4">S-adenosylmethionine tRNA ribosyltransferase</fullName>
    </recommendedName>
</protein>
<dbReference type="Gene3D" id="1.10.10.10">
    <property type="entry name" value="Winged helix-like DNA-binding domain superfamily/Winged helix DNA-binding domain"/>
    <property type="match status" value="1"/>
</dbReference>
<evidence type="ECO:0008006" key="4">
    <source>
        <dbReference type="Google" id="ProtNLM"/>
    </source>
</evidence>
<dbReference type="SUPFAM" id="SSF46785">
    <property type="entry name" value="Winged helix' DNA-binding domain"/>
    <property type="match status" value="1"/>
</dbReference>
<dbReference type="KEGG" id="mcoo:MCOO_49020"/>
<feature type="region of interest" description="Disordered" evidence="1">
    <location>
        <begin position="1"/>
        <end position="23"/>
    </location>
</feature>
<keyword evidence="3" id="KW-1185">Reference proteome</keyword>
<dbReference type="EMBL" id="AP022569">
    <property type="protein sequence ID" value="BBX48887.1"/>
    <property type="molecule type" value="Genomic_DNA"/>
</dbReference>
<dbReference type="InterPro" id="IPR036388">
    <property type="entry name" value="WH-like_DNA-bd_sf"/>
</dbReference>
<dbReference type="RefSeq" id="WP_232064792.1">
    <property type="nucleotide sequence ID" value="NZ_AP022569.1"/>
</dbReference>
<organism evidence="2 3">
    <name type="scientific">Mycobacterium cookii</name>
    <dbReference type="NCBI Taxonomy" id="1775"/>
    <lineage>
        <taxon>Bacteria</taxon>
        <taxon>Bacillati</taxon>
        <taxon>Actinomycetota</taxon>
        <taxon>Actinomycetes</taxon>
        <taxon>Mycobacteriales</taxon>
        <taxon>Mycobacteriaceae</taxon>
        <taxon>Mycobacterium</taxon>
    </lineage>
</organism>
<dbReference type="Proteomes" id="UP000465866">
    <property type="component" value="Chromosome"/>
</dbReference>
<evidence type="ECO:0000256" key="1">
    <source>
        <dbReference type="SAM" id="MobiDB-lite"/>
    </source>
</evidence>
<evidence type="ECO:0000313" key="3">
    <source>
        <dbReference type="Proteomes" id="UP000465866"/>
    </source>
</evidence>
<dbReference type="Pfam" id="PF11625">
    <property type="entry name" value="DUF3253"/>
    <property type="match status" value="1"/>
</dbReference>
<name>A0A7I7L4C0_9MYCO</name>
<dbReference type="InterPro" id="IPR036390">
    <property type="entry name" value="WH_DNA-bd_sf"/>
</dbReference>
<gene>
    <name evidence="2" type="ORF">MCOO_49020</name>
</gene>
<evidence type="ECO:0000313" key="2">
    <source>
        <dbReference type="EMBL" id="BBX48887.1"/>
    </source>
</evidence>
<sequence length="108" mass="11310">MSDPHRELAGMADSGDPAARTALGGGATATRLRAAILALAQRRGPDSSICPSDAARAVGGEGWRELNTESRGIALKLARDGKVEITQRGDIVDPDGELRGPIRIRVKP</sequence>
<dbReference type="AlphaFoldDB" id="A0A7I7L4C0"/>
<accession>A0A7I7L4C0</accession>
<dbReference type="InterPro" id="IPR021660">
    <property type="entry name" value="DUF3253"/>
</dbReference>
<reference evidence="2 3" key="1">
    <citation type="journal article" date="2019" name="Emerg. Microbes Infect.">
        <title>Comprehensive subspecies identification of 175 nontuberculous mycobacteria species based on 7547 genomic profiles.</title>
        <authorList>
            <person name="Matsumoto Y."/>
            <person name="Kinjo T."/>
            <person name="Motooka D."/>
            <person name="Nabeya D."/>
            <person name="Jung N."/>
            <person name="Uechi K."/>
            <person name="Horii T."/>
            <person name="Iida T."/>
            <person name="Fujita J."/>
            <person name="Nakamura S."/>
        </authorList>
    </citation>
    <scope>NUCLEOTIDE SEQUENCE [LARGE SCALE GENOMIC DNA]</scope>
    <source>
        <strain evidence="2 3">JCM 12404</strain>
    </source>
</reference>
<proteinExistence type="predicted"/>